<protein>
    <submittedName>
        <fullName evidence="5">Transcriptional regulator</fullName>
    </submittedName>
</protein>
<dbReference type="InterPro" id="IPR036390">
    <property type="entry name" value="WH_DNA-bd_sf"/>
</dbReference>
<evidence type="ECO:0000256" key="2">
    <source>
        <dbReference type="ARBA" id="ARBA00023015"/>
    </source>
</evidence>
<gene>
    <name evidence="5" type="ORF">FD14_GL000888</name>
</gene>
<evidence type="ECO:0000256" key="1">
    <source>
        <dbReference type="ARBA" id="ARBA00009437"/>
    </source>
</evidence>
<dbReference type="PANTHER" id="PTHR30126:SF93">
    <property type="entry name" value="HTH LYSR-TYPE DOMAIN-CONTAINING PROTEIN"/>
    <property type="match status" value="1"/>
</dbReference>
<keyword evidence="3" id="KW-0804">Transcription</keyword>
<dbReference type="PROSITE" id="PS50931">
    <property type="entry name" value="HTH_LYSR"/>
    <property type="match status" value="1"/>
</dbReference>
<evidence type="ECO:0000313" key="6">
    <source>
        <dbReference type="Proteomes" id="UP000051442"/>
    </source>
</evidence>
<proteinExistence type="inferred from homology"/>
<dbReference type="Gene3D" id="1.10.10.10">
    <property type="entry name" value="Winged helix-like DNA-binding domain superfamily/Winged helix DNA-binding domain"/>
    <property type="match status" value="1"/>
</dbReference>
<reference evidence="5 6" key="1">
    <citation type="journal article" date="2015" name="Genome Announc.">
        <title>Expanding the biotechnology potential of lactobacilli through comparative genomics of 213 strains and associated genera.</title>
        <authorList>
            <person name="Sun Z."/>
            <person name="Harris H.M."/>
            <person name="McCann A."/>
            <person name="Guo C."/>
            <person name="Argimon S."/>
            <person name="Zhang W."/>
            <person name="Yang X."/>
            <person name="Jeffery I.B."/>
            <person name="Cooney J.C."/>
            <person name="Kagawa T.F."/>
            <person name="Liu W."/>
            <person name="Song Y."/>
            <person name="Salvetti E."/>
            <person name="Wrobel A."/>
            <person name="Rasinkangas P."/>
            <person name="Parkhill J."/>
            <person name="Rea M.C."/>
            <person name="O'Sullivan O."/>
            <person name="Ritari J."/>
            <person name="Douillard F.P."/>
            <person name="Paul Ross R."/>
            <person name="Yang R."/>
            <person name="Briner A.E."/>
            <person name="Felis G.E."/>
            <person name="de Vos W.M."/>
            <person name="Barrangou R."/>
            <person name="Klaenhammer T.R."/>
            <person name="Caufield P.W."/>
            <person name="Cui Y."/>
            <person name="Zhang H."/>
            <person name="O'Toole P.W."/>
        </authorList>
    </citation>
    <scope>NUCLEOTIDE SEQUENCE [LARGE SCALE GENOMIC DNA]</scope>
    <source>
        <strain evidence="5 6">DSM 23365</strain>
    </source>
</reference>
<keyword evidence="6" id="KW-1185">Reference proteome</keyword>
<dbReference type="STRING" id="1423804.FD14_GL000888"/>
<dbReference type="InterPro" id="IPR000847">
    <property type="entry name" value="LysR_HTH_N"/>
</dbReference>
<dbReference type="RefSeq" id="WP_054733103.1">
    <property type="nucleotide sequence ID" value="NZ_AYZM01000105.1"/>
</dbReference>
<dbReference type="GO" id="GO:0003700">
    <property type="term" value="F:DNA-binding transcription factor activity"/>
    <property type="evidence" value="ECO:0007669"/>
    <property type="project" value="InterPro"/>
</dbReference>
<dbReference type="EMBL" id="AYZM01000105">
    <property type="protein sequence ID" value="KRN21707.1"/>
    <property type="molecule type" value="Genomic_DNA"/>
</dbReference>
<organism evidence="5 6">
    <name type="scientific">Secundilactobacillus similis DSM 23365 = JCM 2765</name>
    <dbReference type="NCBI Taxonomy" id="1423804"/>
    <lineage>
        <taxon>Bacteria</taxon>
        <taxon>Bacillati</taxon>
        <taxon>Bacillota</taxon>
        <taxon>Bacilli</taxon>
        <taxon>Lactobacillales</taxon>
        <taxon>Lactobacillaceae</taxon>
        <taxon>Secundilactobacillus</taxon>
    </lineage>
</organism>
<dbReference type="PANTHER" id="PTHR30126">
    <property type="entry name" value="HTH-TYPE TRANSCRIPTIONAL REGULATOR"/>
    <property type="match status" value="1"/>
</dbReference>
<name>A0A0R2F2N0_9LACO</name>
<dbReference type="OrthoDB" id="9803735at2"/>
<dbReference type="GO" id="GO:0000976">
    <property type="term" value="F:transcription cis-regulatory region binding"/>
    <property type="evidence" value="ECO:0007669"/>
    <property type="project" value="TreeGrafter"/>
</dbReference>
<comment type="similarity">
    <text evidence="1">Belongs to the LysR transcriptional regulatory family.</text>
</comment>
<keyword evidence="2" id="KW-0805">Transcription regulation</keyword>
<dbReference type="Proteomes" id="UP000051442">
    <property type="component" value="Unassembled WGS sequence"/>
</dbReference>
<feature type="domain" description="HTH lysR-type" evidence="4">
    <location>
        <begin position="1"/>
        <end position="58"/>
    </location>
</feature>
<dbReference type="PATRIC" id="fig|1423804.4.peg.956"/>
<sequence length="242" mass="27576">MQLQDLEIYRQLYDLRSINVVAKALGFAQSNITARLKAIESEFDAQLFERSYQGITPTQAGETFYQYALTVLRATSAVRNKLQSAPKHQQIVISELLFNELVIDQQQFDLTQNTFQVKSSTEIETVPVQEADQVITYAHFEQADYQCVAQSALTTAFLGQSDQLPILVNRDTRCPFRRRTLTVFNHEAERVMTVDSWAAITKLVATGRGIALLPVRLMAALKVAAIDQRRFEVPYWTYTRMS</sequence>
<dbReference type="SUPFAM" id="SSF53850">
    <property type="entry name" value="Periplasmic binding protein-like II"/>
    <property type="match status" value="1"/>
</dbReference>
<dbReference type="SUPFAM" id="SSF46785">
    <property type="entry name" value="Winged helix' DNA-binding domain"/>
    <property type="match status" value="1"/>
</dbReference>
<comment type="caution">
    <text evidence="5">The sequence shown here is derived from an EMBL/GenBank/DDBJ whole genome shotgun (WGS) entry which is preliminary data.</text>
</comment>
<dbReference type="Pfam" id="PF00126">
    <property type="entry name" value="HTH_1"/>
    <property type="match status" value="1"/>
</dbReference>
<evidence type="ECO:0000256" key="3">
    <source>
        <dbReference type="ARBA" id="ARBA00023163"/>
    </source>
</evidence>
<evidence type="ECO:0000259" key="4">
    <source>
        <dbReference type="PROSITE" id="PS50931"/>
    </source>
</evidence>
<dbReference type="InterPro" id="IPR036388">
    <property type="entry name" value="WH-like_DNA-bd_sf"/>
</dbReference>
<evidence type="ECO:0000313" key="5">
    <source>
        <dbReference type="EMBL" id="KRN21707.1"/>
    </source>
</evidence>
<accession>A0A0R2F2N0</accession>
<dbReference type="AlphaFoldDB" id="A0A0R2F2N0"/>